<comment type="caution">
    <text evidence="2">The sequence shown here is derived from an EMBL/GenBank/DDBJ whole genome shotgun (WGS) entry which is preliminary data.</text>
</comment>
<accession>A0A7W7QWA4</accession>
<sequence length="331" mass="35970">MQRDAVLRLGDDGLPVYRAGAAPVELATRRQLREEGLSAAGLAPAAWLHYSVMHGICALYQRAAARPVRPLTPRQHAALAAGRALAGTALCSRCRAQRGPVEKGRRVLCAECEQAEVDARLAREAAADAALERRLADDRDTAAAWARAALADPTAVILDTETTGLDGAYAVSLAVLSVTGETLLDTLLDPQVSIPADATSIHGITDADVSGAPTFGEILEQLTRAVHGRRVIIYNKAFDVGVLRRELRRHHGGRYPDAERETVTWLHGAQQWECAMEAYARWCGTWSDYWRDYTWQPLNGGHTALGDCRAVLRRLQQMAAPHPSSLTTRSA</sequence>
<dbReference type="PANTHER" id="PTHR30231">
    <property type="entry name" value="DNA POLYMERASE III SUBUNIT EPSILON"/>
    <property type="match status" value="1"/>
</dbReference>
<dbReference type="InterPro" id="IPR012337">
    <property type="entry name" value="RNaseH-like_sf"/>
</dbReference>
<dbReference type="SUPFAM" id="SSF53098">
    <property type="entry name" value="Ribonuclease H-like"/>
    <property type="match status" value="1"/>
</dbReference>
<protein>
    <submittedName>
        <fullName evidence="2">DNA polymerase III epsilon subunit-like protein</fullName>
    </submittedName>
</protein>
<proteinExistence type="predicted"/>
<dbReference type="GO" id="GO:0003676">
    <property type="term" value="F:nucleic acid binding"/>
    <property type="evidence" value="ECO:0007669"/>
    <property type="project" value="InterPro"/>
</dbReference>
<evidence type="ECO:0000259" key="1">
    <source>
        <dbReference type="SMART" id="SM00479"/>
    </source>
</evidence>
<dbReference type="PANTHER" id="PTHR30231:SF41">
    <property type="entry name" value="DNA POLYMERASE III SUBUNIT EPSILON"/>
    <property type="match status" value="1"/>
</dbReference>
<feature type="domain" description="Exonuclease" evidence="1">
    <location>
        <begin position="154"/>
        <end position="324"/>
    </location>
</feature>
<dbReference type="SMART" id="SM00479">
    <property type="entry name" value="EXOIII"/>
    <property type="match status" value="1"/>
</dbReference>
<gene>
    <name evidence="2" type="ORF">FHS44_008114</name>
</gene>
<dbReference type="Proteomes" id="UP000552644">
    <property type="component" value="Unassembled WGS sequence"/>
</dbReference>
<dbReference type="InterPro" id="IPR013520">
    <property type="entry name" value="Ribonucl_H"/>
</dbReference>
<dbReference type="AlphaFoldDB" id="A0A7W7QWA4"/>
<dbReference type="CDD" id="cd06127">
    <property type="entry name" value="DEDDh"/>
    <property type="match status" value="1"/>
</dbReference>
<dbReference type="Pfam" id="PF00929">
    <property type="entry name" value="RNase_T"/>
    <property type="match status" value="1"/>
</dbReference>
<keyword evidence="3" id="KW-1185">Reference proteome</keyword>
<dbReference type="GO" id="GO:0008408">
    <property type="term" value="F:3'-5' exonuclease activity"/>
    <property type="evidence" value="ECO:0007669"/>
    <property type="project" value="TreeGrafter"/>
</dbReference>
<dbReference type="RefSeq" id="WP_184725766.1">
    <property type="nucleotide sequence ID" value="NZ_JACHJP010000021.1"/>
</dbReference>
<dbReference type="InterPro" id="IPR036397">
    <property type="entry name" value="RNaseH_sf"/>
</dbReference>
<dbReference type="GO" id="GO:0005829">
    <property type="term" value="C:cytosol"/>
    <property type="evidence" value="ECO:0007669"/>
    <property type="project" value="TreeGrafter"/>
</dbReference>
<evidence type="ECO:0000313" key="3">
    <source>
        <dbReference type="Proteomes" id="UP000552644"/>
    </source>
</evidence>
<evidence type="ECO:0000313" key="2">
    <source>
        <dbReference type="EMBL" id="MBB4920961.1"/>
    </source>
</evidence>
<organism evidence="2 3">
    <name type="scientific">Streptosporangium saharense</name>
    <dbReference type="NCBI Taxonomy" id="1706840"/>
    <lineage>
        <taxon>Bacteria</taxon>
        <taxon>Bacillati</taxon>
        <taxon>Actinomycetota</taxon>
        <taxon>Actinomycetes</taxon>
        <taxon>Streptosporangiales</taxon>
        <taxon>Streptosporangiaceae</taxon>
        <taxon>Streptosporangium</taxon>
    </lineage>
</organism>
<dbReference type="EMBL" id="JACHJP010000021">
    <property type="protein sequence ID" value="MBB4920961.1"/>
    <property type="molecule type" value="Genomic_DNA"/>
</dbReference>
<name>A0A7W7QWA4_9ACTN</name>
<reference evidence="2 3" key="1">
    <citation type="submission" date="2020-08" db="EMBL/GenBank/DDBJ databases">
        <title>Genomic Encyclopedia of Type Strains, Phase III (KMG-III): the genomes of soil and plant-associated and newly described type strains.</title>
        <authorList>
            <person name="Whitman W."/>
        </authorList>
    </citation>
    <scope>NUCLEOTIDE SEQUENCE [LARGE SCALE GENOMIC DNA]</scope>
    <source>
        <strain evidence="2 3">CECT 8840</strain>
    </source>
</reference>
<dbReference type="GO" id="GO:0045004">
    <property type="term" value="P:DNA replication proofreading"/>
    <property type="evidence" value="ECO:0007669"/>
    <property type="project" value="TreeGrafter"/>
</dbReference>
<dbReference type="Gene3D" id="3.30.420.10">
    <property type="entry name" value="Ribonuclease H-like superfamily/Ribonuclease H"/>
    <property type="match status" value="1"/>
</dbReference>